<dbReference type="InterPro" id="IPR013762">
    <property type="entry name" value="Integrase-like_cat_sf"/>
</dbReference>
<evidence type="ECO:0000313" key="3">
    <source>
        <dbReference type="EMBL" id="OLQ12910.1"/>
    </source>
</evidence>
<dbReference type="GO" id="GO:0003677">
    <property type="term" value="F:DNA binding"/>
    <property type="evidence" value="ECO:0007669"/>
    <property type="project" value="InterPro"/>
</dbReference>
<comment type="caution">
    <text evidence="3">The sequence shown here is derived from an EMBL/GenBank/DDBJ whole genome shotgun (WGS) entry which is preliminary data.</text>
</comment>
<evidence type="ECO:0000256" key="2">
    <source>
        <dbReference type="SAM" id="MobiDB-lite"/>
    </source>
</evidence>
<dbReference type="OrthoDB" id="447386at2759"/>
<dbReference type="PANTHER" id="PTHR33050">
    <property type="entry name" value="REVERSE TRANSCRIPTASE DOMAIN-CONTAINING PROTEIN"/>
    <property type="match status" value="1"/>
</dbReference>
<reference evidence="3 4" key="1">
    <citation type="submission" date="2016-02" db="EMBL/GenBank/DDBJ databases">
        <title>Genome analysis of coral dinoflagellate symbionts highlights evolutionary adaptations to a symbiotic lifestyle.</title>
        <authorList>
            <person name="Aranda M."/>
            <person name="Li Y."/>
            <person name="Liew Y.J."/>
            <person name="Baumgarten S."/>
            <person name="Simakov O."/>
            <person name="Wilson M."/>
            <person name="Piel J."/>
            <person name="Ashoor H."/>
            <person name="Bougouffa S."/>
            <person name="Bajic V.B."/>
            <person name="Ryu T."/>
            <person name="Ravasi T."/>
            <person name="Bayer T."/>
            <person name="Micklem G."/>
            <person name="Kim H."/>
            <person name="Bhak J."/>
            <person name="Lajeunesse T.C."/>
            <person name="Voolstra C.R."/>
        </authorList>
    </citation>
    <scope>NUCLEOTIDE SEQUENCE [LARGE SCALE GENOMIC DNA]</scope>
    <source>
        <strain evidence="3 4">CCMP2467</strain>
    </source>
</reference>
<organism evidence="3 4">
    <name type="scientific">Symbiodinium microadriaticum</name>
    <name type="common">Dinoflagellate</name>
    <name type="synonym">Zooxanthella microadriatica</name>
    <dbReference type="NCBI Taxonomy" id="2951"/>
    <lineage>
        <taxon>Eukaryota</taxon>
        <taxon>Sar</taxon>
        <taxon>Alveolata</taxon>
        <taxon>Dinophyceae</taxon>
        <taxon>Suessiales</taxon>
        <taxon>Symbiodiniaceae</taxon>
        <taxon>Symbiodinium</taxon>
    </lineage>
</organism>
<protein>
    <submittedName>
        <fullName evidence="3">Uncharacterized protein</fullName>
    </submittedName>
</protein>
<name>A0A1Q9EZR0_SYMMI</name>
<feature type="compositionally biased region" description="Basic and acidic residues" evidence="2">
    <location>
        <begin position="775"/>
        <end position="796"/>
    </location>
</feature>
<keyword evidence="4" id="KW-1185">Reference proteome</keyword>
<dbReference type="SUPFAM" id="SSF56349">
    <property type="entry name" value="DNA breaking-rejoining enzymes"/>
    <property type="match status" value="1"/>
</dbReference>
<gene>
    <name evidence="3" type="ORF">AK812_SmicGene3094</name>
</gene>
<dbReference type="GO" id="GO:0015074">
    <property type="term" value="P:DNA integration"/>
    <property type="evidence" value="ECO:0007669"/>
    <property type="project" value="InterPro"/>
</dbReference>
<dbReference type="PANTHER" id="PTHR33050:SF7">
    <property type="entry name" value="RIBONUCLEASE H"/>
    <property type="match status" value="1"/>
</dbReference>
<dbReference type="InterPro" id="IPR052055">
    <property type="entry name" value="Hepadnavirus_pol/RT"/>
</dbReference>
<feature type="compositionally biased region" description="Basic and acidic residues" evidence="2">
    <location>
        <begin position="2631"/>
        <end position="2640"/>
    </location>
</feature>
<evidence type="ECO:0000256" key="1">
    <source>
        <dbReference type="ARBA" id="ARBA00023172"/>
    </source>
</evidence>
<keyword evidence="1" id="KW-0233">DNA recombination</keyword>
<feature type="region of interest" description="Disordered" evidence="2">
    <location>
        <begin position="1231"/>
        <end position="1258"/>
    </location>
</feature>
<feature type="region of interest" description="Disordered" evidence="2">
    <location>
        <begin position="2610"/>
        <end position="2652"/>
    </location>
</feature>
<dbReference type="EMBL" id="LSRX01000036">
    <property type="protein sequence ID" value="OLQ12910.1"/>
    <property type="molecule type" value="Genomic_DNA"/>
</dbReference>
<dbReference type="Proteomes" id="UP000186817">
    <property type="component" value="Unassembled WGS sequence"/>
</dbReference>
<proteinExistence type="predicted"/>
<evidence type="ECO:0000313" key="4">
    <source>
        <dbReference type="Proteomes" id="UP000186817"/>
    </source>
</evidence>
<sequence>MMGPVTGLGSITTGVIGTKTGLEIHKTGGARSSRAPIRKLRRLTVPMVFFLEFTALRVHWDAVSTGQGGRLLLQDVWTVEVTEARNATDTATDAMLNALRKGLDDLSGRCGTWPPVGSTAKEVPESMSLALERLRSDAEAKFADIHRRLEALRGSSIAEPSYQEMSAAVRVLQSQLQTLQAEKGQFRFSFPSGMARCSPAEVSWAVIEIEALQTGAGTDYHLAYDYMLEGLRHALLTIMSHLGVDAIRCLGALVDLLTSLKCDQGEPVLTGQPRNIARSFQDAVRICPFEHARILEGSQILASFCEPGSAALYALEFYRDCTRRYVGQDRLKMSASELWNRLRELGLQDLAPVLVEHHVRCIADVSMGASALRTAGVSSWQIELITRERGSQSVQSLCPAARRKDLPAVPVRRRADRSAAFAAARPEVREESLRSLRSDFLARSTTAPVESRIMLWTQLCSAWDLPAFPLSHENISAAAASFKAGSYRSVAQYFSAVCKHQERELHQVVSDQLCGHIRDCVRSVRRGLGPDRLKDAFPVGDLAQVLPEGNRELRSWRLDDPEAWGDVLLLSCWFMLREIELGGLRRDHLYLDNAHVHLLLPVSKMDSSGTLCVRSLKCACRVRRQRLCPYEAAVRHLERVRLWESEHRTRAVFAVPAADGMELPKDQVIRGFFSALQRAGIQLQRPDESGRLIDRFQGHCARVSGAQWLISMGLSLSLVQILGRWSSFSIQRYVQSAPLAQVPAAASGVLAQDASVNIAIDARTGIQVNFQGDARSSDHPGDRERSPRPARQREPRQPIASLRDSVAQHSEAIVAVRSELETLKKAVEPPPQQYIRRPRTGKIHRIAVEEGANAPKHWRTGCGWPYAFRYFDREMNIYTLSRRRLVEILKARESRLHFSVAMVGGIAAGSPTPQSEPSLSELAATAGAGNVVLTYLEERGIKSVGALALVANDVAAFDEIICQPLLRGWQKSDTSPRLELDATEKPIASAILRYMWNLANESRTRQVRASAAALPASASPAAPTVAASSSAEAKVPKQLPPGEWTNMIERYNNITLAGELRSFPEHELLGAESVVARVLHEHRVSKMYQPVGLGELLSRRSFQANREVNPLAKKPRTSKLSVEDGQLREEEDRDDDWVPKGLMSILDGLRSIKWLYILVEMGPEAQIRRYFEFMVLRARSRQNKVEQFRTYFEAASWNLCGFMRAKKTFTEASELVMADLSSFQEHMIREASVSDPGNRRRQGRGNRPLTGSADDASFSFPPQPPLPSALATSASSSTPLAKPSLQIRLPPLHLDRDVVLLSFFDGLGSAAYALTNLGVRLRALIVWETDEHAIKVSRRLFKGLRYDRGDIESDNASDLAAMLTALDPDKKVLILACAGPPCPDYSRIKASGAGRQGATGRLFQVFCTFMTELESLMQGWQFELLVENVVMQHTPDVDYFSRQLRADALILDGAAFGLISRPRVWWTRIDWSRLKTNPVTQAPFKWTRHHGLKKLIPEVPKDNHSDIVMPGLRFHDSITRGEKLLPCLVTPAPSEEGREPPRAMKGKVDSATHSRWLAGLRQYPPWVYEESAMVRSSQNELMVLPVELKEQLHHFAAGVTRMPDVPPRSRHRLMGNSWHVGCATFLLHCVLSPYSVSPEGEPSDALPTSALQGAIEQSKKSPLSVSRHVEIQPAILPPIRGEWEHWVASLHVEHPLLAPPRLPDSLETVYHRLQNFQGDIDSHRSAILSEVQQRITSRAGETEVWFRSLAPHIQAAYDLGDGKRVQIPIFLELLRGCGYPDCDLLEQELQCGMPMLGDLRPTAGWLPRCDEKYSHPIDMQTFGKLNQGHVRDRLQQGRVDAEWSVMLQEISEEVRKGRMQGPFSAPASWNVQCTSCSEVTGFSELLPCPTETPAVAWAFSVVQLGSDGRRKVRRCEDWRRSYHNSTVSAYDIPPHDDVSQYIAMVRYLAARGISPLIWAQDLEAAYRQYPVSDPNQCFVLLMTPQGPTLWRHYVMLFGATSSVFHFNKATDALLWLARSLFWCPCIHFVDDLGSVDPSDSSQSGFSTFREFCSALGFRLKLSKEQPPGARQKIQGVFIEVTEDAVSVQPDPHRLEKLRTVMETALQDDRLQVECASRLAGKLQFLCTSLYGKVGQSLLHPLHARASAPAVAEVSLNTALRASLRCLLTLLSEAPPRTLPFHSSEPVSVLYADAYFELGTNRWMVSSPQVPKRWPMAKIHLCKNGLGFVCRTNLGTTASHFTAPAALLRVFCHRKAFIYFLEILAQAVGLLSNRASLSRFWVAFVDNQAGRSALAKGYGRDEAINRLLGWFHHLSLRLGWLGHFEWVASAANISDKISRGSLKTAQEQGWQFLDSNLAPLWQILLRVSQDMEYACGGAAAKVASKSISSTFAVDSNLKRTNGVASKSISSTFAVDSNLKRTNGVRCHALSHGTPVTHQEPTANAVAAAVTAMSQQQSGLEAMQEELLAGMARRPDEARMSVVEHGIASLHAKQNELSATLQGMMSLNAAGEHVGSMDKVAVAAMLQPLQQRIGQQETDLKEMRSKVEQLRVSDTEVLKGEMATVADAMTTLCVKIEEMDTLKAVNDRLSSELGTVAKALANLADRVDRLEGKTPTNSIASAGAEVASAPTPRDPRRSERKAPSPRRWLQEPLSVSVGRCSDVPGILQSSEHLLSRPTTQGLL</sequence>
<dbReference type="Gene3D" id="1.10.443.10">
    <property type="entry name" value="Intergrase catalytic core"/>
    <property type="match status" value="1"/>
</dbReference>
<dbReference type="SUPFAM" id="SSF53335">
    <property type="entry name" value="S-adenosyl-L-methionine-dependent methyltransferases"/>
    <property type="match status" value="1"/>
</dbReference>
<dbReference type="InterPro" id="IPR029063">
    <property type="entry name" value="SAM-dependent_MTases_sf"/>
</dbReference>
<accession>A0A1Q9EZR0</accession>
<dbReference type="GO" id="GO:0006310">
    <property type="term" value="P:DNA recombination"/>
    <property type="evidence" value="ECO:0007669"/>
    <property type="project" value="UniProtKB-KW"/>
</dbReference>
<dbReference type="Gene3D" id="3.40.50.150">
    <property type="entry name" value="Vaccinia Virus protein VP39"/>
    <property type="match status" value="1"/>
</dbReference>
<dbReference type="InterPro" id="IPR011010">
    <property type="entry name" value="DNA_brk_join_enz"/>
</dbReference>
<feature type="region of interest" description="Disordered" evidence="2">
    <location>
        <begin position="769"/>
        <end position="799"/>
    </location>
</feature>